<proteinExistence type="predicted"/>
<sequence length="129" mass="14675">MDARKLALKWEKQTRETLGFRPKKQNLNSRGGLGWPIWTEEKKVPCNCMIYYGCDARVHDYNPNTSHHKCRFLVGAIQWRVMHLSPNEMHHVLQDAGLAALEFSKFSLLQQTEAKRGGVKGLGLCALAP</sequence>
<comment type="caution">
    <text evidence="1">The sequence shown here is derived from an EMBL/GenBank/DDBJ whole genome shotgun (WGS) entry which is preliminary data.</text>
</comment>
<gene>
    <name evidence="1" type="ORF">CCHLO57077_00013298</name>
</gene>
<evidence type="ECO:0000313" key="2">
    <source>
        <dbReference type="Proteomes" id="UP001160390"/>
    </source>
</evidence>
<dbReference type="EMBL" id="CABFNP030001262">
    <property type="protein sequence ID" value="CAI6095257.1"/>
    <property type="molecule type" value="Genomic_DNA"/>
</dbReference>
<evidence type="ECO:0000313" key="1">
    <source>
        <dbReference type="EMBL" id="CAI6095257.1"/>
    </source>
</evidence>
<dbReference type="Proteomes" id="UP001160390">
    <property type="component" value="Unassembled WGS sequence"/>
</dbReference>
<dbReference type="AlphaFoldDB" id="A0AA35MDP4"/>
<name>A0AA35MDP4_9HYPO</name>
<protein>
    <submittedName>
        <fullName evidence="1">Uncharacterized protein</fullName>
    </submittedName>
</protein>
<organism evidence="1 2">
    <name type="scientific">Clonostachys chloroleuca</name>
    <dbReference type="NCBI Taxonomy" id="1926264"/>
    <lineage>
        <taxon>Eukaryota</taxon>
        <taxon>Fungi</taxon>
        <taxon>Dikarya</taxon>
        <taxon>Ascomycota</taxon>
        <taxon>Pezizomycotina</taxon>
        <taxon>Sordariomycetes</taxon>
        <taxon>Hypocreomycetidae</taxon>
        <taxon>Hypocreales</taxon>
        <taxon>Bionectriaceae</taxon>
        <taxon>Clonostachys</taxon>
    </lineage>
</organism>
<accession>A0AA35MDP4</accession>
<reference evidence="1" key="1">
    <citation type="submission" date="2023-01" db="EMBL/GenBank/DDBJ databases">
        <authorList>
            <person name="Piombo E."/>
        </authorList>
    </citation>
    <scope>NUCLEOTIDE SEQUENCE</scope>
</reference>
<keyword evidence="2" id="KW-1185">Reference proteome</keyword>